<dbReference type="PANTHER" id="PTHR28159">
    <property type="entry name" value="TRAFFICKING PROTEIN PARTICLE COMPLEX II-SPECIFIC SUBUNIT 65"/>
    <property type="match status" value="1"/>
</dbReference>
<dbReference type="EMBL" id="NAJO01000020">
    <property type="protein sequence ID" value="OQO04932.1"/>
    <property type="molecule type" value="Genomic_DNA"/>
</dbReference>
<protein>
    <recommendedName>
        <fullName evidence="2">Trafficking protein particle complex II-specific subunit 65 IgD3 domain-containing protein</fullName>
    </recommendedName>
</protein>
<dbReference type="InterPro" id="IPR055420">
    <property type="entry name" value="IgD3_Trs65"/>
</dbReference>
<feature type="compositionally biased region" description="Basic and acidic residues" evidence="1">
    <location>
        <begin position="105"/>
        <end position="114"/>
    </location>
</feature>
<dbReference type="GO" id="GO:1990071">
    <property type="term" value="C:TRAPPII protein complex"/>
    <property type="evidence" value="ECO:0007669"/>
    <property type="project" value="InterPro"/>
</dbReference>
<keyword evidence="4" id="KW-1185">Reference proteome</keyword>
<dbReference type="InterPro" id="IPR024662">
    <property type="entry name" value="Trs65"/>
</dbReference>
<comment type="caution">
    <text evidence="3">The sequence shown here is derived from an EMBL/GenBank/DDBJ whole genome shotgun (WGS) entry which is preliminary data.</text>
</comment>
<dbReference type="GO" id="GO:0006891">
    <property type="term" value="P:intra-Golgi vesicle-mediated transport"/>
    <property type="evidence" value="ECO:0007669"/>
    <property type="project" value="InterPro"/>
</dbReference>
<evidence type="ECO:0000256" key="1">
    <source>
        <dbReference type="SAM" id="MobiDB-lite"/>
    </source>
</evidence>
<proteinExistence type="predicted"/>
<dbReference type="Pfam" id="PF12735">
    <property type="entry name" value="IgD3_Trs65"/>
    <property type="match status" value="1"/>
</dbReference>
<evidence type="ECO:0000313" key="4">
    <source>
        <dbReference type="Proteomes" id="UP000192596"/>
    </source>
</evidence>
<evidence type="ECO:0000259" key="2">
    <source>
        <dbReference type="Pfam" id="PF12735"/>
    </source>
</evidence>
<dbReference type="InParanoid" id="A0A1V8T183"/>
<dbReference type="OrthoDB" id="5345392at2759"/>
<feature type="region of interest" description="Disordered" evidence="1">
    <location>
        <begin position="438"/>
        <end position="460"/>
    </location>
</feature>
<name>A0A1V8T183_9PEZI</name>
<dbReference type="GO" id="GO:0005802">
    <property type="term" value="C:trans-Golgi network"/>
    <property type="evidence" value="ECO:0007669"/>
    <property type="project" value="TreeGrafter"/>
</dbReference>
<organism evidence="3 4">
    <name type="scientific">Cryoendolithus antarcticus</name>
    <dbReference type="NCBI Taxonomy" id="1507870"/>
    <lineage>
        <taxon>Eukaryota</taxon>
        <taxon>Fungi</taxon>
        <taxon>Dikarya</taxon>
        <taxon>Ascomycota</taxon>
        <taxon>Pezizomycotina</taxon>
        <taxon>Dothideomycetes</taxon>
        <taxon>Dothideomycetidae</taxon>
        <taxon>Cladosporiales</taxon>
        <taxon>Cladosporiaceae</taxon>
        <taxon>Cryoendolithus</taxon>
    </lineage>
</organism>
<gene>
    <name evidence="3" type="ORF">B0A48_07950</name>
</gene>
<accession>A0A1V8T183</accession>
<feature type="compositionally biased region" description="Low complexity" evidence="1">
    <location>
        <begin position="94"/>
        <end position="104"/>
    </location>
</feature>
<sequence length="531" mass="56947">MSKAIDVRADFAALSKKAYLEVLVPKDDTFDAATVLRNGSPEELQRAVARKQLYFDEKSNLQIVLKTALPQSILEALLPFLELTIAAHATTADPSAASNPAISSAKHDVASTRQKADGSDVQVLTVGDSTYAVWKQTLHLAQPRSKVRRPAVYVTANLSPLADALAETSKAEKDYLPSSQPLPANVLEPLRFDASYGDAGREIYLSETRVTKVSPAAPRLEPLMRPLRGATKRAFPISSALCTRFEYSPVPQGGIISVHVEATKLISGDVRIHDVSMTIPGYDVSLLNSVDWPQQINAGDEVVLLFGVLHTSMTTGSNENKPSLLELGAIVNTEDGTSVQLTINRMADLKVPAATADKVYHWTKTTVSSNPVTSSGNRVGRPGMDIEAKTEVIFNFTGPSEVKLKADFVVHVQCVNKSDRARKFALRATQAINSAQGNAQFPARGSSKAGSDAATMSTVATPRPSASDAYVLVVTPDVHTETLAPGACCEVELQYRAVRAGSLQLGVVHIVDLRSEQRIIVSDLPDVVASG</sequence>
<dbReference type="STRING" id="1507870.A0A1V8T183"/>
<evidence type="ECO:0000313" key="3">
    <source>
        <dbReference type="EMBL" id="OQO04932.1"/>
    </source>
</evidence>
<dbReference type="PANTHER" id="PTHR28159:SF1">
    <property type="entry name" value="TRAFFICKING PROTEIN PARTICLE COMPLEX II-SPECIFIC SUBUNIT 65"/>
    <property type="match status" value="1"/>
</dbReference>
<feature type="domain" description="Trafficking protein particle complex II-specific subunit 65 IgD3" evidence="2">
    <location>
        <begin position="389"/>
        <end position="529"/>
    </location>
</feature>
<feature type="region of interest" description="Disordered" evidence="1">
    <location>
        <begin position="94"/>
        <end position="114"/>
    </location>
</feature>
<dbReference type="Proteomes" id="UP000192596">
    <property type="component" value="Unassembled WGS sequence"/>
</dbReference>
<reference evidence="4" key="1">
    <citation type="submission" date="2017-03" db="EMBL/GenBank/DDBJ databases">
        <title>Genomes of endolithic fungi from Antarctica.</title>
        <authorList>
            <person name="Coleine C."/>
            <person name="Masonjones S."/>
            <person name="Stajich J.E."/>
        </authorList>
    </citation>
    <scope>NUCLEOTIDE SEQUENCE [LARGE SCALE GENOMIC DNA]</scope>
    <source>
        <strain evidence="4">CCFEE 5527</strain>
    </source>
</reference>
<dbReference type="AlphaFoldDB" id="A0A1V8T183"/>